<accession>A0A1D8ILJ5</accession>
<dbReference type="EMBL" id="CP017415">
    <property type="protein sequence ID" value="AOU97330.1"/>
    <property type="molecule type" value="Genomic_DNA"/>
</dbReference>
<dbReference type="Pfam" id="PF14229">
    <property type="entry name" value="DUF4332"/>
    <property type="match status" value="1"/>
</dbReference>
<dbReference type="InterPro" id="IPR025567">
    <property type="entry name" value="DUF4332"/>
</dbReference>
<proteinExistence type="predicted"/>
<sequence>MTISISKLRGMNQALADKLKKSGISQSDKLLEAAATPAGRKRLAADTSTRERDILELANRADLARIKGVAGVFGDLLEQAGVDTVKELATRRPDNLHTKMCEVNTQHKVAGRAPTLGEIESWVAEAKRIGGKLQY</sequence>
<dbReference type="AlphaFoldDB" id="A0A1D8ILJ5"/>
<dbReference type="RefSeq" id="WP_070077717.1">
    <property type="nucleotide sequence ID" value="NZ_CP017415.1"/>
</dbReference>
<feature type="domain" description="DUF4332" evidence="1">
    <location>
        <begin position="10"/>
        <end position="128"/>
    </location>
</feature>
<name>A0A1D8ILJ5_9GAMM</name>
<evidence type="ECO:0000313" key="2">
    <source>
        <dbReference type="EMBL" id="AOU97330.1"/>
    </source>
</evidence>
<protein>
    <submittedName>
        <fullName evidence="2">Ferredoxin</fullName>
    </submittedName>
</protein>
<evidence type="ECO:0000313" key="3">
    <source>
        <dbReference type="Proteomes" id="UP000095401"/>
    </source>
</evidence>
<dbReference type="KEGG" id="aprs:BI364_04390"/>
<evidence type="ECO:0000259" key="1">
    <source>
        <dbReference type="Pfam" id="PF14229"/>
    </source>
</evidence>
<gene>
    <name evidence="2" type="ORF">BI364_04390</name>
</gene>
<keyword evidence="3" id="KW-1185">Reference proteome</keyword>
<organism evidence="2 3">
    <name type="scientific">Acidihalobacter yilgarnensis</name>
    <dbReference type="NCBI Taxonomy" id="2819280"/>
    <lineage>
        <taxon>Bacteria</taxon>
        <taxon>Pseudomonadati</taxon>
        <taxon>Pseudomonadota</taxon>
        <taxon>Gammaproteobacteria</taxon>
        <taxon>Chromatiales</taxon>
        <taxon>Ectothiorhodospiraceae</taxon>
        <taxon>Acidihalobacter</taxon>
    </lineage>
</organism>
<reference evidence="3" key="1">
    <citation type="submission" date="2016-09" db="EMBL/GenBank/DDBJ databases">
        <title>Acidihalobacter prosperus F5.</title>
        <authorList>
            <person name="Khaleque H.N."/>
            <person name="Ramsay J.P."/>
            <person name="Kaksonen A.H."/>
            <person name="Boxall N.J."/>
            <person name="Watkin E.L.J."/>
        </authorList>
    </citation>
    <scope>NUCLEOTIDE SEQUENCE [LARGE SCALE GENOMIC DNA]</scope>
    <source>
        <strain evidence="3">F5</strain>
    </source>
</reference>
<dbReference type="Proteomes" id="UP000095401">
    <property type="component" value="Chromosome"/>
</dbReference>